<comment type="subcellular location">
    <subcellularLocation>
        <location evidence="4">Mitochondrion</location>
    </subcellularLocation>
</comment>
<dbReference type="InterPro" id="IPR036402">
    <property type="entry name" value="EF-Ts_dimer_sf"/>
</dbReference>
<dbReference type="GO" id="GO:0003746">
    <property type="term" value="F:translation elongation factor activity"/>
    <property type="evidence" value="ECO:0007669"/>
    <property type="project" value="UniProtKB-UniRule"/>
</dbReference>
<dbReference type="InterPro" id="IPR018101">
    <property type="entry name" value="Transl_elong_Ts_CS"/>
</dbReference>
<keyword evidence="3 4" id="KW-0648">Protein biosynthesis</keyword>
<dbReference type="AlphaFoldDB" id="A0A8S9Y1H3"/>
<reference evidence="7" key="1">
    <citation type="journal article" date="2021" name="Mol. Ecol. Resour.">
        <title>Apolygus lucorum genome provides insights into omnivorousness and mesophyll feeding.</title>
        <authorList>
            <person name="Liu Y."/>
            <person name="Liu H."/>
            <person name="Wang H."/>
            <person name="Huang T."/>
            <person name="Liu B."/>
            <person name="Yang B."/>
            <person name="Yin L."/>
            <person name="Li B."/>
            <person name="Zhang Y."/>
            <person name="Zhang S."/>
            <person name="Jiang F."/>
            <person name="Zhang X."/>
            <person name="Ren Y."/>
            <person name="Wang B."/>
            <person name="Wang S."/>
            <person name="Lu Y."/>
            <person name="Wu K."/>
            <person name="Fan W."/>
            <person name="Wang G."/>
        </authorList>
    </citation>
    <scope>NUCLEOTIDE SEQUENCE</scope>
    <source>
        <strain evidence="7">12Hb</strain>
    </source>
</reference>
<accession>A0A8S9Y1H3</accession>
<evidence type="ECO:0000256" key="1">
    <source>
        <dbReference type="ARBA" id="ARBA00005532"/>
    </source>
</evidence>
<dbReference type="NCBIfam" id="TIGR00116">
    <property type="entry name" value="tsf"/>
    <property type="match status" value="1"/>
</dbReference>
<evidence type="ECO:0000256" key="3">
    <source>
        <dbReference type="ARBA" id="ARBA00022917"/>
    </source>
</evidence>
<sequence>MCERLGRKSVKICENQEAERCCGSCLGLRKKTGYTFANCKKALEMSNNDLAKAEQWLKEQAQALGWSKATKLEGRATAQGLVGLALKNNTGVMVEVNCETDFVARNKTFTSLVEMVAASCFKQVHALKDPHTIGQLTLDSSELKSLPGPDKAPLGDHMALAISSVGENLSLRRALIVTVPKDIFITGYTHPSPDKISAKVMTGKYSALVAYTTRSEGPNTHQVARQLCQHVVGMNPSKVGVAGADEPAENVDDETVMIHQDFLLDPSTTVGQLMEASSLDVLQFWRFECGEDLKPQELSPAEPSLASQAG</sequence>
<dbReference type="Gene3D" id="1.10.8.10">
    <property type="entry name" value="DNA helicase RuvA subunit, C-terminal domain"/>
    <property type="match status" value="1"/>
</dbReference>
<keyword evidence="4" id="KW-0496">Mitochondrion</keyword>
<dbReference type="PROSITE" id="PS01127">
    <property type="entry name" value="EF_TS_2"/>
    <property type="match status" value="1"/>
</dbReference>
<dbReference type="CDD" id="cd14275">
    <property type="entry name" value="UBA_EF-Ts"/>
    <property type="match status" value="1"/>
</dbReference>
<protein>
    <recommendedName>
        <fullName evidence="4">Elongation factor Ts, mitochondrial</fullName>
        <shortName evidence="4">EF-Ts</shortName>
        <shortName evidence="4">EF-TsMt</shortName>
    </recommendedName>
</protein>
<organism evidence="7 8">
    <name type="scientific">Apolygus lucorum</name>
    <name type="common">Small green plant bug</name>
    <name type="synonym">Lygocoris lucorum</name>
    <dbReference type="NCBI Taxonomy" id="248454"/>
    <lineage>
        <taxon>Eukaryota</taxon>
        <taxon>Metazoa</taxon>
        <taxon>Ecdysozoa</taxon>
        <taxon>Arthropoda</taxon>
        <taxon>Hexapoda</taxon>
        <taxon>Insecta</taxon>
        <taxon>Pterygota</taxon>
        <taxon>Neoptera</taxon>
        <taxon>Paraneoptera</taxon>
        <taxon>Hemiptera</taxon>
        <taxon>Heteroptera</taxon>
        <taxon>Panheteroptera</taxon>
        <taxon>Cimicomorpha</taxon>
        <taxon>Miridae</taxon>
        <taxon>Mirini</taxon>
        <taxon>Apolygus</taxon>
    </lineage>
</organism>
<dbReference type="PANTHER" id="PTHR11741">
    <property type="entry name" value="ELONGATION FACTOR TS"/>
    <property type="match status" value="1"/>
</dbReference>
<dbReference type="Proteomes" id="UP000466442">
    <property type="component" value="Unassembled WGS sequence"/>
</dbReference>
<dbReference type="PANTHER" id="PTHR11741:SF0">
    <property type="entry name" value="ELONGATION FACTOR TS, MITOCHONDRIAL"/>
    <property type="match status" value="1"/>
</dbReference>
<dbReference type="HAMAP" id="MF_00050">
    <property type="entry name" value="EF_Ts"/>
    <property type="match status" value="1"/>
</dbReference>
<feature type="domain" description="Translation elongation factor EFTs/EF1B dimerisation" evidence="6">
    <location>
        <begin position="91"/>
        <end position="240"/>
    </location>
</feature>
<comment type="caution">
    <text evidence="7">The sequence shown here is derived from an EMBL/GenBank/DDBJ whole genome shotgun (WGS) entry which is preliminary data.</text>
</comment>
<comment type="function">
    <text evidence="4 5">Associates with the EF-Tu.GDP complex and induces the exchange of GDP to GTP. It remains bound to the aminoacyl-tRNA.EF-Tu.GTP complex up to the GTP hydrolysis stage on the ribosome.</text>
</comment>
<dbReference type="SUPFAM" id="SSF54713">
    <property type="entry name" value="Elongation factor Ts (EF-Ts), dimerisation domain"/>
    <property type="match status" value="1"/>
</dbReference>
<proteinExistence type="inferred from homology"/>
<evidence type="ECO:0000256" key="5">
    <source>
        <dbReference type="RuleBase" id="RU000642"/>
    </source>
</evidence>
<dbReference type="Pfam" id="PF25025">
    <property type="entry name" value="EF-Ts_N"/>
    <property type="match status" value="1"/>
</dbReference>
<keyword evidence="8" id="KW-1185">Reference proteome</keyword>
<evidence type="ECO:0000256" key="4">
    <source>
        <dbReference type="HAMAP-Rule" id="MF_03135"/>
    </source>
</evidence>
<keyword evidence="2 4" id="KW-0251">Elongation factor</keyword>
<evidence type="ECO:0000259" key="6">
    <source>
        <dbReference type="Pfam" id="PF00889"/>
    </source>
</evidence>
<dbReference type="InterPro" id="IPR014039">
    <property type="entry name" value="Transl_elong_EFTs/EF1B_dimer"/>
</dbReference>
<evidence type="ECO:0000313" key="7">
    <source>
        <dbReference type="EMBL" id="KAF6215122.1"/>
    </source>
</evidence>
<dbReference type="Pfam" id="PF00889">
    <property type="entry name" value="EF_TS"/>
    <property type="match status" value="1"/>
</dbReference>
<dbReference type="InterPro" id="IPR001816">
    <property type="entry name" value="Transl_elong_EFTs/EF1B"/>
</dbReference>
<dbReference type="OrthoDB" id="277235at2759"/>
<dbReference type="Gene3D" id="3.30.479.20">
    <property type="entry name" value="Elongation factor Ts, dimerisation domain"/>
    <property type="match status" value="2"/>
</dbReference>
<name>A0A8S9Y1H3_APOLU</name>
<dbReference type="InterPro" id="IPR009060">
    <property type="entry name" value="UBA-like_sf"/>
</dbReference>
<dbReference type="GO" id="GO:0070125">
    <property type="term" value="P:mitochondrial translational elongation"/>
    <property type="evidence" value="ECO:0007669"/>
    <property type="project" value="TreeGrafter"/>
</dbReference>
<evidence type="ECO:0000313" key="8">
    <source>
        <dbReference type="Proteomes" id="UP000466442"/>
    </source>
</evidence>
<dbReference type="SUPFAM" id="SSF46934">
    <property type="entry name" value="UBA-like"/>
    <property type="match status" value="1"/>
</dbReference>
<comment type="similarity">
    <text evidence="1 4 5">Belongs to the EF-Ts family.</text>
</comment>
<evidence type="ECO:0000256" key="2">
    <source>
        <dbReference type="ARBA" id="ARBA00022768"/>
    </source>
</evidence>
<dbReference type="GO" id="GO:0005739">
    <property type="term" value="C:mitochondrion"/>
    <property type="evidence" value="ECO:0007669"/>
    <property type="project" value="UniProtKB-SubCell"/>
</dbReference>
<gene>
    <name evidence="7" type="ORF">GE061_009871</name>
</gene>
<dbReference type="EMBL" id="WIXP02000002">
    <property type="protein sequence ID" value="KAF6215122.1"/>
    <property type="molecule type" value="Genomic_DNA"/>
</dbReference>